<dbReference type="GO" id="GO:0006518">
    <property type="term" value="P:peptide metabolic process"/>
    <property type="evidence" value="ECO:0007669"/>
    <property type="project" value="TreeGrafter"/>
</dbReference>
<evidence type="ECO:0000256" key="4">
    <source>
        <dbReference type="ARBA" id="ARBA00022833"/>
    </source>
</evidence>
<comment type="similarity">
    <text evidence="6">Belongs to the peptidase M3B family.</text>
</comment>
<dbReference type="EC" id="3.4.24.-" evidence="6"/>
<dbReference type="InterPro" id="IPR004438">
    <property type="entry name" value="Peptidase_M3B"/>
</dbReference>
<evidence type="ECO:0000256" key="2">
    <source>
        <dbReference type="ARBA" id="ARBA00022723"/>
    </source>
</evidence>
<dbReference type="InterPro" id="IPR001567">
    <property type="entry name" value="Pept_M3A_M3B_dom"/>
</dbReference>
<dbReference type="GO" id="GO:0006508">
    <property type="term" value="P:proteolysis"/>
    <property type="evidence" value="ECO:0007669"/>
    <property type="project" value="UniProtKB-KW"/>
</dbReference>
<evidence type="ECO:0000259" key="8">
    <source>
        <dbReference type="Pfam" id="PF08439"/>
    </source>
</evidence>
<evidence type="ECO:0000256" key="6">
    <source>
        <dbReference type="RuleBase" id="RU368091"/>
    </source>
</evidence>
<dbReference type="PANTHER" id="PTHR11804">
    <property type="entry name" value="PROTEASE M3 THIMET OLIGOPEPTIDASE-RELATED"/>
    <property type="match status" value="1"/>
</dbReference>
<dbReference type="AlphaFoldDB" id="A0A6L5Y6E3"/>
<comment type="cofactor">
    <cofactor evidence="6">
        <name>Zn(2+)</name>
        <dbReference type="ChEBI" id="CHEBI:29105"/>
    </cofactor>
    <text evidence="6">Binds 1 zinc ion.</text>
</comment>
<organism evidence="9 10">
    <name type="scientific">Hornefia butyriciproducens</name>
    <dbReference type="NCBI Taxonomy" id="2652293"/>
    <lineage>
        <taxon>Bacteria</taxon>
        <taxon>Bacillati</taxon>
        <taxon>Bacillota</taxon>
        <taxon>Clostridia</taxon>
        <taxon>Peptostreptococcales</taxon>
        <taxon>Anaerovoracaceae</taxon>
        <taxon>Hornefia</taxon>
    </lineage>
</organism>
<feature type="domain" description="Peptidase M3A/M3B catalytic" evidence="7">
    <location>
        <begin position="212"/>
        <end position="592"/>
    </location>
</feature>
<dbReference type="Pfam" id="PF08439">
    <property type="entry name" value="Peptidase_M3_N"/>
    <property type="match status" value="1"/>
</dbReference>
<evidence type="ECO:0000313" key="9">
    <source>
        <dbReference type="EMBL" id="MST52163.1"/>
    </source>
</evidence>
<evidence type="ECO:0000259" key="7">
    <source>
        <dbReference type="Pfam" id="PF01432"/>
    </source>
</evidence>
<keyword evidence="3 6" id="KW-0378">Hydrolase</keyword>
<sequence length="608" mass="69913">MQQEDKMGNKKLRTREEIAPEHKWNLEAMYTSEEEWNRDIDAALSGAGGYDRFRGHLGDSPATLADALEESDRIGQTLEKAFVYARMKLDEDNRDSRQQAMLDKAMQTISRVSAALSFVTPEIISIPEDRILQFMDEEPRLRVYGHLLRSTLREKEHVLSTEEENLMAQLGEVLGSSNSLFTMLNDADLKFGSIHDENGEETELTHGNYINFMRSYNRDVRKEAYTACYETYRSLINTLASNYSTNVKTDAIVSRIRRYSSSRASALSGGNIPEAVYDNLVETVNEALPALHDYIRIRRDLLGVDELKMYDVYVPLIQLPEKNISFEEAVRIAMEGLAPLGEDYLRQFQKGIDDRWIDRYENQGKTSGAYSFGSYDSAPYVLMNYDNRLEDVFTLVHEMGHSMNSFYTRQTQPYVYGDHSIFTAEVASTVNESLLMRHLLNTAEDPQMRAYVLNMYIEAFRTTLFRQTMFAEFEHSAHRYVEDGGSLTPEWLNRTYDELNTRYFGPALEHDDLIQYEWARIPHFYRSYYVYQYATGYSAATAISAMLLEQGKPARDAYLRFLACGTNDDPVELLKIAGVDMESKEPVAMAMDTFRTLVDDLKGLTEQR</sequence>
<dbReference type="PANTHER" id="PTHR11804:SF84">
    <property type="entry name" value="SACCHAROLYSIN"/>
    <property type="match status" value="1"/>
</dbReference>
<dbReference type="Gene3D" id="1.10.287.830">
    <property type="entry name" value="putative peptidase helix hairpin domain like"/>
    <property type="match status" value="1"/>
</dbReference>
<keyword evidence="2 6" id="KW-0479">Metal-binding</keyword>
<dbReference type="InterPro" id="IPR042088">
    <property type="entry name" value="OligoPept_F_C"/>
</dbReference>
<evidence type="ECO:0000256" key="1">
    <source>
        <dbReference type="ARBA" id="ARBA00022670"/>
    </source>
</evidence>
<keyword evidence="4 6" id="KW-0862">Zinc</keyword>
<protein>
    <recommendedName>
        <fullName evidence="6">Oligopeptidase F</fullName>
        <ecNumber evidence="6">3.4.24.-</ecNumber>
    </recommendedName>
</protein>
<dbReference type="Gene3D" id="1.20.140.70">
    <property type="entry name" value="Oligopeptidase f, N-terminal domain"/>
    <property type="match status" value="1"/>
</dbReference>
<dbReference type="SUPFAM" id="SSF55486">
    <property type="entry name" value="Metalloproteases ('zincins'), catalytic domain"/>
    <property type="match status" value="1"/>
</dbReference>
<reference evidence="9 10" key="1">
    <citation type="submission" date="2019-08" db="EMBL/GenBank/DDBJ databases">
        <title>In-depth cultivation of the pig gut microbiome towards novel bacterial diversity and tailored functional studies.</title>
        <authorList>
            <person name="Wylensek D."/>
            <person name="Hitch T.C.A."/>
            <person name="Clavel T."/>
        </authorList>
    </citation>
    <scope>NUCLEOTIDE SEQUENCE [LARGE SCALE GENOMIC DNA]</scope>
    <source>
        <strain evidence="9 10">WCA-MUC-591-APC-3H</strain>
    </source>
</reference>
<dbReference type="InterPro" id="IPR045090">
    <property type="entry name" value="Pept_M3A_M3B"/>
</dbReference>
<feature type="domain" description="Oligopeptidase F N-terminal" evidence="8">
    <location>
        <begin position="122"/>
        <end position="191"/>
    </location>
</feature>
<dbReference type="GO" id="GO:0046872">
    <property type="term" value="F:metal ion binding"/>
    <property type="evidence" value="ECO:0007669"/>
    <property type="project" value="UniProtKB-UniRule"/>
</dbReference>
<evidence type="ECO:0000313" key="10">
    <source>
        <dbReference type="Proteomes" id="UP000474676"/>
    </source>
</evidence>
<keyword evidence="5 6" id="KW-0482">Metalloprotease</keyword>
<dbReference type="Gene3D" id="1.10.1370.20">
    <property type="entry name" value="Oligoendopeptidase f, C-terminal domain"/>
    <property type="match status" value="1"/>
</dbReference>
<keyword evidence="10" id="KW-1185">Reference proteome</keyword>
<evidence type="ECO:0000256" key="5">
    <source>
        <dbReference type="ARBA" id="ARBA00023049"/>
    </source>
</evidence>
<dbReference type="InterPro" id="IPR013647">
    <property type="entry name" value="OligopepF_N_dom"/>
</dbReference>
<name>A0A6L5Y6E3_9FIRM</name>
<dbReference type="GO" id="GO:0004222">
    <property type="term" value="F:metalloendopeptidase activity"/>
    <property type="evidence" value="ECO:0007669"/>
    <property type="project" value="UniProtKB-UniRule"/>
</dbReference>
<dbReference type="NCBIfam" id="TIGR00181">
    <property type="entry name" value="pepF"/>
    <property type="match status" value="1"/>
</dbReference>
<evidence type="ECO:0000256" key="3">
    <source>
        <dbReference type="ARBA" id="ARBA00022801"/>
    </source>
</evidence>
<dbReference type="CDD" id="cd09608">
    <property type="entry name" value="M3B_PepF"/>
    <property type="match status" value="1"/>
</dbReference>
<accession>A0A6L5Y6E3</accession>
<comment type="function">
    <text evidence="6">Has oligopeptidase activity and degrades a variety of small bioactive peptides.</text>
</comment>
<keyword evidence="1 6" id="KW-0645">Protease</keyword>
<dbReference type="Proteomes" id="UP000474676">
    <property type="component" value="Unassembled WGS sequence"/>
</dbReference>
<dbReference type="EMBL" id="VUMZ01000006">
    <property type="protein sequence ID" value="MST52163.1"/>
    <property type="molecule type" value="Genomic_DNA"/>
</dbReference>
<comment type="caution">
    <text evidence="9">The sequence shown here is derived from an EMBL/GenBank/DDBJ whole genome shotgun (WGS) entry which is preliminary data.</text>
</comment>
<gene>
    <name evidence="9" type="primary">pepF</name>
    <name evidence="9" type="ORF">FYJ64_07555</name>
</gene>
<proteinExistence type="inferred from homology"/>
<dbReference type="Pfam" id="PF01432">
    <property type="entry name" value="Peptidase_M3"/>
    <property type="match status" value="1"/>
</dbReference>